<dbReference type="Gene3D" id="2.40.170.20">
    <property type="entry name" value="TonB-dependent receptor, beta-barrel domain"/>
    <property type="match status" value="1"/>
</dbReference>
<comment type="similarity">
    <text evidence="7">Belongs to the TonB-dependent receptor family.</text>
</comment>
<organism evidence="10 11">
    <name type="scientific">Carboxylicivirga sediminis</name>
    <dbReference type="NCBI Taxonomy" id="2006564"/>
    <lineage>
        <taxon>Bacteria</taxon>
        <taxon>Pseudomonadati</taxon>
        <taxon>Bacteroidota</taxon>
        <taxon>Bacteroidia</taxon>
        <taxon>Marinilabiliales</taxon>
        <taxon>Marinilabiliaceae</taxon>
        <taxon>Carboxylicivirga</taxon>
    </lineage>
</organism>
<dbReference type="GO" id="GO:0009279">
    <property type="term" value="C:cell outer membrane"/>
    <property type="evidence" value="ECO:0007669"/>
    <property type="project" value="UniProtKB-SubCell"/>
</dbReference>
<comment type="caution">
    <text evidence="10">The sequence shown here is derived from an EMBL/GenBank/DDBJ whole genome shotgun (WGS) entry which is preliminary data.</text>
</comment>
<evidence type="ECO:0000313" key="10">
    <source>
        <dbReference type="EMBL" id="MBR8536977.1"/>
    </source>
</evidence>
<dbReference type="Gene3D" id="2.60.40.1120">
    <property type="entry name" value="Carboxypeptidase-like, regulatory domain"/>
    <property type="match status" value="1"/>
</dbReference>
<evidence type="ECO:0000313" key="11">
    <source>
        <dbReference type="Proteomes" id="UP000679220"/>
    </source>
</evidence>
<evidence type="ECO:0000256" key="1">
    <source>
        <dbReference type="ARBA" id="ARBA00004571"/>
    </source>
</evidence>
<dbReference type="NCBIfam" id="TIGR04057">
    <property type="entry name" value="SusC_RagA_signa"/>
    <property type="match status" value="1"/>
</dbReference>
<evidence type="ECO:0000259" key="9">
    <source>
        <dbReference type="Pfam" id="PF07715"/>
    </source>
</evidence>
<dbReference type="Gene3D" id="2.170.130.10">
    <property type="entry name" value="TonB-dependent receptor, plug domain"/>
    <property type="match status" value="1"/>
</dbReference>
<evidence type="ECO:0000256" key="5">
    <source>
        <dbReference type="ARBA" id="ARBA00023136"/>
    </source>
</evidence>
<reference evidence="10" key="2">
    <citation type="submission" date="2021-04" db="EMBL/GenBank/DDBJ databases">
        <authorList>
            <person name="Zhang T."/>
            <person name="Zhang Y."/>
            <person name="Lu D."/>
            <person name="Zuo D."/>
            <person name="Du Z."/>
        </authorList>
    </citation>
    <scope>NUCLEOTIDE SEQUENCE</scope>
    <source>
        <strain evidence="10">JR1</strain>
    </source>
</reference>
<keyword evidence="11" id="KW-1185">Reference proteome</keyword>
<dbReference type="InterPro" id="IPR023996">
    <property type="entry name" value="TonB-dep_OMP_SusC/RagA"/>
</dbReference>
<evidence type="ECO:0000256" key="8">
    <source>
        <dbReference type="SAM" id="SignalP"/>
    </source>
</evidence>
<evidence type="ECO:0000256" key="2">
    <source>
        <dbReference type="ARBA" id="ARBA00022448"/>
    </source>
</evidence>
<keyword evidence="2 7" id="KW-0813">Transport</keyword>
<protein>
    <submittedName>
        <fullName evidence="10">TonB-dependent receptor</fullName>
    </submittedName>
</protein>
<accession>A0A941F5R8</accession>
<evidence type="ECO:0000256" key="4">
    <source>
        <dbReference type="ARBA" id="ARBA00022692"/>
    </source>
</evidence>
<keyword evidence="10" id="KW-0675">Receptor</keyword>
<dbReference type="NCBIfam" id="TIGR04056">
    <property type="entry name" value="OMP_RagA_SusC"/>
    <property type="match status" value="1"/>
</dbReference>
<dbReference type="PROSITE" id="PS52016">
    <property type="entry name" value="TONB_DEPENDENT_REC_3"/>
    <property type="match status" value="1"/>
</dbReference>
<dbReference type="RefSeq" id="WP_212192004.1">
    <property type="nucleotide sequence ID" value="NZ_JAGTAR010000025.1"/>
</dbReference>
<feature type="domain" description="TonB-dependent receptor plug" evidence="9">
    <location>
        <begin position="114"/>
        <end position="217"/>
    </location>
</feature>
<dbReference type="InterPro" id="IPR008969">
    <property type="entry name" value="CarboxyPept-like_regulatory"/>
</dbReference>
<feature type="signal peptide" evidence="8">
    <location>
        <begin position="1"/>
        <end position="18"/>
    </location>
</feature>
<dbReference type="SUPFAM" id="SSF56935">
    <property type="entry name" value="Porins"/>
    <property type="match status" value="1"/>
</dbReference>
<evidence type="ECO:0000256" key="3">
    <source>
        <dbReference type="ARBA" id="ARBA00022452"/>
    </source>
</evidence>
<keyword evidence="5 7" id="KW-0472">Membrane</keyword>
<dbReference type="AlphaFoldDB" id="A0A941F5R8"/>
<proteinExistence type="inferred from homology"/>
<keyword evidence="4 7" id="KW-0812">Transmembrane</keyword>
<dbReference type="Proteomes" id="UP000679220">
    <property type="component" value="Unassembled WGS sequence"/>
</dbReference>
<keyword evidence="3 7" id="KW-1134">Transmembrane beta strand</keyword>
<keyword evidence="8" id="KW-0732">Signal</keyword>
<dbReference type="InterPro" id="IPR036942">
    <property type="entry name" value="Beta-barrel_TonB_sf"/>
</dbReference>
<dbReference type="InterPro" id="IPR012910">
    <property type="entry name" value="Plug_dom"/>
</dbReference>
<dbReference type="EMBL" id="JAGTAR010000025">
    <property type="protein sequence ID" value="MBR8536977.1"/>
    <property type="molecule type" value="Genomic_DNA"/>
</dbReference>
<reference evidence="10" key="1">
    <citation type="journal article" date="2018" name="Int. J. Syst. Evol. Microbiol.">
        <title>Carboxylicivirga sediminis sp. nov., isolated from coastal sediment.</title>
        <authorList>
            <person name="Wang F.Q."/>
            <person name="Ren L.H."/>
            <person name="Zou R.J."/>
            <person name="Sun Y.Z."/>
            <person name="Liu X.J."/>
            <person name="Jiang F."/>
            <person name="Liu L.J."/>
        </authorList>
    </citation>
    <scope>NUCLEOTIDE SEQUENCE</scope>
    <source>
        <strain evidence="10">JR1</strain>
    </source>
</reference>
<dbReference type="InterPro" id="IPR023997">
    <property type="entry name" value="TonB-dep_OMP_SusC/RagA_CS"/>
</dbReference>
<sequence length="1075" mass="118643">MKHVLGIFLFLLALTSQAQNLTVTGTVTGAADGAPIPGVSVVLKGTTSGTITNVDGFYQLMANEGDMLVYSFVGMKAQEVMVTSPTINVQLEEDATDLDEVVVVGYGVQKKALVTGANANVKGEALAELNTASAMEALQGLAPGVNITRSNGAPGAGTRVTIRGAGTIENASPLYIVDGVAVGGGIDYLNPSDIESIDVLKDAASAAIYGSRAANGVILVTTKKGKKGAKPQITYDGYYGVQNVYKTLPVLNAQEYMFIMDEARSNERLEPFDWQDMIVNGNTYMNETFPGNLGTEYGQDVWDQLQSGWKGTNWVDEMTNDNAAMQSHSINVTGASEGVVYSAGFSYFDQEGIIGGHITDAGYKRITGRLNTEFTVLKLNDRELLKLGENFTYTNTENRAVATGNIYYNDLHNALVTNPLMPVYWSNEDIDHRTGGYAPTLEGIAMGQHNPIATMYYRHNYNWGKGNNIVGNVYAILEPVKNLKVRSSFGLDAWFGHSRSWSPTYELGTQYQNTVDGAQQDMYQGTRYTWTNTATYDFNVNNHRFSALAGTEMVKDILNVNVGGQKRNTLFADPKYAYIDNTKNPEKVTQIGTWGKDWAAQGGGLMSYMGRLSYNFNEKYMADFTMRADGSSNFAEGNRWGYFPSVSAGWNFSEESFIRGLDIFSYGKLRASWGQNGNQDIRNFVYSSNIAYRAQGYYFGPNKDVPQQAAVPANVPNPDVTWETSEQINIGLDTRFFSSRLGFTFDWYKKTTKDWLVDAPILGTFGAGAPFINGGDIENKGFEVMLNWNDNISDFKYGVTVSGAYNKNKVTKLANAEGIIYGTSHVLSQGTSDIARVQVGNPIGFFYGYKTDGILQNQTDVDNYVTADGTPIMIETEPGQPRQPGDVRFVDQNGDGVINDDDRVMLGKPLPDFELGIQLNAEYKGVYVNTTMAGKFGHQVMQSYRSFADRLTQNYTTQIFDRWHGEGTSNRLPRLTYNSNANTQLISDIYMHDADYLRINNLTVGYKFDRLLRDVDWMSAAKVYVSVNNLYTFTKYDGMDPEVGYGPDTDPWSSGIDLGLYPLPRTVMFGVNVTF</sequence>
<dbReference type="InterPro" id="IPR037066">
    <property type="entry name" value="Plug_dom_sf"/>
</dbReference>
<dbReference type="SUPFAM" id="SSF49464">
    <property type="entry name" value="Carboxypeptidase regulatory domain-like"/>
    <property type="match status" value="1"/>
</dbReference>
<evidence type="ECO:0000256" key="7">
    <source>
        <dbReference type="PROSITE-ProRule" id="PRU01360"/>
    </source>
</evidence>
<evidence type="ECO:0000256" key="6">
    <source>
        <dbReference type="ARBA" id="ARBA00023237"/>
    </source>
</evidence>
<feature type="chain" id="PRO_5037713181" evidence="8">
    <location>
        <begin position="19"/>
        <end position="1075"/>
    </location>
</feature>
<keyword evidence="6 7" id="KW-0998">Cell outer membrane</keyword>
<gene>
    <name evidence="10" type="ORF">KDU71_15500</name>
</gene>
<comment type="subcellular location">
    <subcellularLocation>
        <location evidence="1 7">Cell outer membrane</location>
        <topology evidence="1 7">Multi-pass membrane protein</topology>
    </subcellularLocation>
</comment>
<dbReference type="InterPro" id="IPR039426">
    <property type="entry name" value="TonB-dep_rcpt-like"/>
</dbReference>
<dbReference type="Pfam" id="PF07715">
    <property type="entry name" value="Plug"/>
    <property type="match status" value="1"/>
</dbReference>
<dbReference type="Pfam" id="PF13715">
    <property type="entry name" value="CarbopepD_reg_2"/>
    <property type="match status" value="1"/>
</dbReference>
<name>A0A941F5R8_9BACT</name>